<organism evidence="1 2">
    <name type="scientific">Crepidotus variabilis</name>
    <dbReference type="NCBI Taxonomy" id="179855"/>
    <lineage>
        <taxon>Eukaryota</taxon>
        <taxon>Fungi</taxon>
        <taxon>Dikarya</taxon>
        <taxon>Basidiomycota</taxon>
        <taxon>Agaricomycotina</taxon>
        <taxon>Agaricomycetes</taxon>
        <taxon>Agaricomycetidae</taxon>
        <taxon>Agaricales</taxon>
        <taxon>Agaricineae</taxon>
        <taxon>Crepidotaceae</taxon>
        <taxon>Crepidotus</taxon>
    </lineage>
</organism>
<dbReference type="SUPFAM" id="SSF52047">
    <property type="entry name" value="RNI-like"/>
    <property type="match status" value="1"/>
</dbReference>
<protein>
    <submittedName>
        <fullName evidence="1">Uncharacterized protein</fullName>
    </submittedName>
</protein>
<dbReference type="AlphaFoldDB" id="A0A9P6EMY8"/>
<dbReference type="OrthoDB" id="3040439at2759"/>
<name>A0A9P6EMY8_9AGAR</name>
<gene>
    <name evidence="1" type="ORF">CPB83DRAFT_75547</name>
</gene>
<evidence type="ECO:0000313" key="1">
    <source>
        <dbReference type="EMBL" id="KAF9531564.1"/>
    </source>
</evidence>
<accession>A0A9P6EMY8</accession>
<evidence type="ECO:0000313" key="2">
    <source>
        <dbReference type="Proteomes" id="UP000807306"/>
    </source>
</evidence>
<dbReference type="Proteomes" id="UP000807306">
    <property type="component" value="Unassembled WGS sequence"/>
</dbReference>
<dbReference type="EMBL" id="MU157834">
    <property type="protein sequence ID" value="KAF9531564.1"/>
    <property type="molecule type" value="Genomic_DNA"/>
</dbReference>
<reference evidence="1" key="1">
    <citation type="submission" date="2020-11" db="EMBL/GenBank/DDBJ databases">
        <authorList>
            <consortium name="DOE Joint Genome Institute"/>
            <person name="Ahrendt S."/>
            <person name="Riley R."/>
            <person name="Andreopoulos W."/>
            <person name="Labutti K."/>
            <person name="Pangilinan J."/>
            <person name="Ruiz-Duenas F.J."/>
            <person name="Barrasa J.M."/>
            <person name="Sanchez-Garcia M."/>
            <person name="Camarero S."/>
            <person name="Miyauchi S."/>
            <person name="Serrano A."/>
            <person name="Linde D."/>
            <person name="Babiker R."/>
            <person name="Drula E."/>
            <person name="Ayuso-Fernandez I."/>
            <person name="Pacheco R."/>
            <person name="Padilla G."/>
            <person name="Ferreira P."/>
            <person name="Barriuso J."/>
            <person name="Kellner H."/>
            <person name="Castanera R."/>
            <person name="Alfaro M."/>
            <person name="Ramirez L."/>
            <person name="Pisabarro A.G."/>
            <person name="Kuo A."/>
            <person name="Tritt A."/>
            <person name="Lipzen A."/>
            <person name="He G."/>
            <person name="Yan M."/>
            <person name="Ng V."/>
            <person name="Cullen D."/>
            <person name="Martin F."/>
            <person name="Rosso M.-N."/>
            <person name="Henrissat B."/>
            <person name="Hibbett D."/>
            <person name="Martinez A.T."/>
            <person name="Grigoriev I.V."/>
        </authorList>
    </citation>
    <scope>NUCLEOTIDE SEQUENCE</scope>
    <source>
        <strain evidence="1">CBS 506.95</strain>
    </source>
</reference>
<comment type="caution">
    <text evidence="1">The sequence shown here is derived from an EMBL/GenBank/DDBJ whole genome shotgun (WGS) entry which is preliminary data.</text>
</comment>
<proteinExistence type="predicted"/>
<keyword evidence="2" id="KW-1185">Reference proteome</keyword>
<sequence>MSPQSIPLSFLFSTPIIDRLMSSPKLPLDILTLVIDALAASCSDDESLSELMQSAALTCRAFVPLSQRHIFASVTIDNVNSRSKNPISPLEFANFFTEHPYLSEYIRELSINLPATTSQSESAGDIVENLFKAFLNIRSLEFLSINLGRRFSVTNWSNSPFSSAIQHLLRVPSLSRLHLSHLIEVPPDAIPTNLKHLLLESVDWKSIAETSSFDMLPPDLEVLTSNFSPSTTALLSLIRPDNRPVLLLKNLRRLEITGLSEEIFEICRMVASTSKVLTSIYLSVCTQAAFTGLYDAISPSLGTLRHLVLATADDYQSLDPYHCASEELEKIADSKIQCMTFQVSTGCDLECTTGDGWDLIDEVLTSEVNWPCLTEVRVEVKIWRFQRSKSAFDETMENLSKLYFKRLRASKCINFVYECHDVVVPDI</sequence>